<keyword evidence="3 5" id="KW-0012">Acyltransferase</keyword>
<dbReference type="InterPro" id="IPR002155">
    <property type="entry name" value="Thiolase"/>
</dbReference>
<sequence>MTVFSWAAPLIVPTPLNPARCAALDAGVGYATSASYIEMQCGSAIDSINHAAWKILAGQADVIVAGGSESYSQMFAKFPMSQAPYRQIPPAAIIQTLSPVTAEQIGMGLTAENLQERYNIPREASDAFAFNSQMRAKTAWGKGFFNGEIIPVTIPGTRKTPEVVFDRDEHLRPDTTLAGLAKLKPVFKDGGTVTAGNASGLNDGSAFVLMMAAEKAEELGYEPMARWVCGADCGVDPKIMGIGPAYAIVDALRRAGLTLDDMDVMECNEAFAVQNLAVIKEVEKQTGCKVDMDKWNPNGGAIAYGHTNSASGARVGMFAMRELIRQGGRYGFFSSCCGGGLGVVTLIENLKR</sequence>
<name>A0A5K7Z1K8_9BACT</name>
<dbReference type="GO" id="GO:0006635">
    <property type="term" value="P:fatty acid beta-oxidation"/>
    <property type="evidence" value="ECO:0007669"/>
    <property type="project" value="TreeGrafter"/>
</dbReference>
<dbReference type="KEGG" id="dwd:DSCW_29830"/>
<dbReference type="Pfam" id="PF02803">
    <property type="entry name" value="Thiolase_C"/>
    <property type="match status" value="1"/>
</dbReference>
<proteinExistence type="inferred from homology"/>
<dbReference type="InterPro" id="IPR016039">
    <property type="entry name" value="Thiolase-like"/>
</dbReference>
<feature type="active site" description="Acyl-thioester intermediate" evidence="4">
    <location>
        <position position="41"/>
    </location>
</feature>
<dbReference type="RefSeq" id="WP_231715751.1">
    <property type="nucleotide sequence ID" value="NZ_AP021875.1"/>
</dbReference>
<keyword evidence="9" id="KW-1185">Reference proteome</keyword>
<evidence type="ECO:0000256" key="4">
    <source>
        <dbReference type="PIRSR" id="PIRSR000429-1"/>
    </source>
</evidence>
<dbReference type="Proteomes" id="UP000427769">
    <property type="component" value="Chromosome"/>
</dbReference>
<dbReference type="NCBIfam" id="TIGR01930">
    <property type="entry name" value="AcCoA-C-Actrans"/>
    <property type="match status" value="1"/>
</dbReference>
<dbReference type="InterPro" id="IPR020616">
    <property type="entry name" value="Thiolase_N"/>
</dbReference>
<gene>
    <name evidence="8" type="ORF">DSCW_29830</name>
</gene>
<dbReference type="EMBL" id="AP021875">
    <property type="protein sequence ID" value="BBO75566.1"/>
    <property type="molecule type" value="Genomic_DNA"/>
</dbReference>
<comment type="similarity">
    <text evidence="1 5">Belongs to the thiolase-like superfamily. Thiolase family.</text>
</comment>
<reference evidence="8 9" key="1">
    <citation type="submission" date="2019-11" db="EMBL/GenBank/DDBJ databases">
        <title>Comparative genomics of hydrocarbon-degrading Desulfosarcina strains.</title>
        <authorList>
            <person name="Watanabe M."/>
            <person name="Kojima H."/>
            <person name="Fukui M."/>
        </authorList>
    </citation>
    <scope>NUCLEOTIDE SEQUENCE [LARGE SCALE GENOMIC DNA]</scope>
    <source>
        <strain evidence="8 9">PP31</strain>
    </source>
</reference>
<protein>
    <submittedName>
        <fullName evidence="8">Acetyl-CoA acetyltransferase</fullName>
    </submittedName>
</protein>
<evidence type="ECO:0000313" key="9">
    <source>
        <dbReference type="Proteomes" id="UP000427769"/>
    </source>
</evidence>
<evidence type="ECO:0000313" key="8">
    <source>
        <dbReference type="EMBL" id="BBO75566.1"/>
    </source>
</evidence>
<dbReference type="AlphaFoldDB" id="A0A5K7Z1K8"/>
<feature type="domain" description="Thiolase C-terminal" evidence="7">
    <location>
        <begin position="222"/>
        <end position="348"/>
    </location>
</feature>
<dbReference type="CDD" id="cd00751">
    <property type="entry name" value="thiolase"/>
    <property type="match status" value="1"/>
</dbReference>
<evidence type="ECO:0000259" key="6">
    <source>
        <dbReference type="Pfam" id="PF00108"/>
    </source>
</evidence>
<evidence type="ECO:0000256" key="5">
    <source>
        <dbReference type="RuleBase" id="RU003557"/>
    </source>
</evidence>
<feature type="active site" description="Proton acceptor" evidence="4">
    <location>
        <position position="336"/>
    </location>
</feature>
<evidence type="ECO:0000259" key="7">
    <source>
        <dbReference type="Pfam" id="PF02803"/>
    </source>
</evidence>
<dbReference type="GO" id="GO:0003985">
    <property type="term" value="F:acetyl-CoA C-acetyltransferase activity"/>
    <property type="evidence" value="ECO:0007669"/>
    <property type="project" value="TreeGrafter"/>
</dbReference>
<feature type="domain" description="Thiolase N-terminal" evidence="6">
    <location>
        <begin position="17"/>
        <end position="213"/>
    </location>
</feature>
<evidence type="ECO:0000256" key="2">
    <source>
        <dbReference type="ARBA" id="ARBA00022679"/>
    </source>
</evidence>
<evidence type="ECO:0000256" key="3">
    <source>
        <dbReference type="ARBA" id="ARBA00023315"/>
    </source>
</evidence>
<dbReference type="InterPro" id="IPR020617">
    <property type="entry name" value="Thiolase_C"/>
</dbReference>
<feature type="active site" description="Proton acceptor" evidence="4">
    <location>
        <position position="306"/>
    </location>
</feature>
<accession>A0A5K7Z1K8</accession>
<dbReference type="Gene3D" id="3.40.47.10">
    <property type="match status" value="2"/>
</dbReference>
<organism evidence="8 9">
    <name type="scientific">Desulfosarcina widdelii</name>
    <dbReference type="NCBI Taxonomy" id="947919"/>
    <lineage>
        <taxon>Bacteria</taxon>
        <taxon>Pseudomonadati</taxon>
        <taxon>Thermodesulfobacteriota</taxon>
        <taxon>Desulfobacteria</taxon>
        <taxon>Desulfobacterales</taxon>
        <taxon>Desulfosarcinaceae</taxon>
        <taxon>Desulfosarcina</taxon>
    </lineage>
</organism>
<keyword evidence="2 5" id="KW-0808">Transferase</keyword>
<dbReference type="PANTHER" id="PTHR18919:SF107">
    <property type="entry name" value="ACETYL-COA ACETYLTRANSFERASE, CYTOSOLIC"/>
    <property type="match status" value="1"/>
</dbReference>
<dbReference type="SUPFAM" id="SSF53901">
    <property type="entry name" value="Thiolase-like"/>
    <property type="match status" value="2"/>
</dbReference>
<evidence type="ECO:0000256" key="1">
    <source>
        <dbReference type="ARBA" id="ARBA00010982"/>
    </source>
</evidence>
<dbReference type="PIRSF" id="PIRSF000429">
    <property type="entry name" value="Ac-CoA_Ac_transf"/>
    <property type="match status" value="1"/>
</dbReference>
<dbReference type="Pfam" id="PF00108">
    <property type="entry name" value="Thiolase_N"/>
    <property type="match status" value="1"/>
</dbReference>
<dbReference type="PANTHER" id="PTHR18919">
    <property type="entry name" value="ACETYL-COA C-ACYLTRANSFERASE"/>
    <property type="match status" value="1"/>
</dbReference>